<evidence type="ECO:0000313" key="1">
    <source>
        <dbReference type="EMBL" id="SFI31813.1"/>
    </source>
</evidence>
<keyword evidence="2" id="KW-1185">Reference proteome</keyword>
<dbReference type="Proteomes" id="UP000198670">
    <property type="component" value="Unassembled WGS sequence"/>
</dbReference>
<accession>A0A1I3H816</accession>
<name>A0A1I3H816_9SPHI</name>
<proteinExistence type="predicted"/>
<sequence length="56" mass="6418">MNAIYNLVKKTIHKYAAHDALTCLSDFHEIKSPAPRVYKLPNTTILSKKYIRTVLS</sequence>
<dbReference type="EMBL" id="FOQO01000003">
    <property type="protein sequence ID" value="SFI31813.1"/>
    <property type="molecule type" value="Genomic_DNA"/>
</dbReference>
<dbReference type="STRING" id="1477437.SAMN05444682_103256"/>
<evidence type="ECO:0000313" key="2">
    <source>
        <dbReference type="Proteomes" id="UP000198670"/>
    </source>
</evidence>
<organism evidence="1 2">
    <name type="scientific">Parapedobacter indicus</name>
    <dbReference type="NCBI Taxonomy" id="1477437"/>
    <lineage>
        <taxon>Bacteria</taxon>
        <taxon>Pseudomonadati</taxon>
        <taxon>Bacteroidota</taxon>
        <taxon>Sphingobacteriia</taxon>
        <taxon>Sphingobacteriales</taxon>
        <taxon>Sphingobacteriaceae</taxon>
        <taxon>Parapedobacter</taxon>
    </lineage>
</organism>
<dbReference type="AlphaFoldDB" id="A0A1I3H816"/>
<gene>
    <name evidence="1" type="ORF">SAMN05444682_103256</name>
</gene>
<reference evidence="1 2" key="1">
    <citation type="submission" date="2016-10" db="EMBL/GenBank/DDBJ databases">
        <authorList>
            <person name="de Groot N.N."/>
        </authorList>
    </citation>
    <scope>NUCLEOTIDE SEQUENCE [LARGE SCALE GENOMIC DNA]</scope>
    <source>
        <strain evidence="1 2">RK1</strain>
    </source>
</reference>
<protein>
    <submittedName>
        <fullName evidence="1">Uncharacterized protein</fullName>
    </submittedName>
</protein>